<feature type="domain" description="BTB" evidence="2">
    <location>
        <begin position="69"/>
        <end position="162"/>
    </location>
</feature>
<dbReference type="InterPro" id="IPR051481">
    <property type="entry name" value="BTB-POZ/Galectin-3-binding"/>
</dbReference>
<accession>A0A448ZF42</accession>
<dbReference type="Proteomes" id="UP000291116">
    <property type="component" value="Unassembled WGS sequence"/>
</dbReference>
<dbReference type="InterPro" id="IPR011333">
    <property type="entry name" value="SKP1/BTB/POZ_sf"/>
</dbReference>
<proteinExistence type="predicted"/>
<dbReference type="SUPFAM" id="SSF54695">
    <property type="entry name" value="POZ domain"/>
    <property type="match status" value="1"/>
</dbReference>
<dbReference type="PANTHER" id="PTHR24410">
    <property type="entry name" value="HL07962P-RELATED"/>
    <property type="match status" value="1"/>
</dbReference>
<keyword evidence="4" id="KW-1185">Reference proteome</keyword>
<protein>
    <recommendedName>
        <fullName evidence="2">BTB domain-containing protein</fullName>
    </recommendedName>
</protein>
<dbReference type="EMBL" id="CAACVS010000294">
    <property type="protein sequence ID" value="VEU40645.1"/>
    <property type="molecule type" value="Genomic_DNA"/>
</dbReference>
<evidence type="ECO:0000313" key="4">
    <source>
        <dbReference type="Proteomes" id="UP000291116"/>
    </source>
</evidence>
<dbReference type="CDD" id="cd18186">
    <property type="entry name" value="BTB_POZ_ZBTB_KLHL-like"/>
    <property type="match status" value="1"/>
</dbReference>
<sequence>MSKSEDSPDEHSTSSEKETKDDVFLMAAREKKKRLKSNGTELGDERGQWLKNLRWTISCDNNEKAANFADCSLIVKADCNGVAASIQNKVQDGAETSSERVYVVHRIVLGMQSDYFRTIFATSFVEAQTRTTTIVLPSPVVTHLHFENLLDFLYGRGLILNDFNAVSMVYLGDYFQVKKVKEESQAFIGLSMDDDPSSWFQDDSGHHKSQELTRIYQDAKSLHMSDLQQSVLQTCARHPEVMANNIELSNVPVVEFWKLVWDARKNYPDQTVASLKKWSESAAHFIGTHQDSIDRDLFCKLIVADSLPVISPDAAATLMEQEQFFLSAEDRNDEELTCLQERCTNALYNSRTGAWQLAQKDPIILMNLYKQLSKLPLIVMKTIILKTMNMEPKGVFVRVIGAGTESCNGVYKLLFHSNSKLVFVQDGVFNEEKGQFEIYPSKGRFLITFKSFYLYSQNVIRSQESCMPPKTGWLACGHAKNPPPKLNYI</sequence>
<dbReference type="InterPro" id="IPR000210">
    <property type="entry name" value="BTB/POZ_dom"/>
</dbReference>
<reference evidence="3 4" key="1">
    <citation type="submission" date="2019-01" db="EMBL/GenBank/DDBJ databases">
        <authorList>
            <person name="Ferrante I. M."/>
        </authorList>
    </citation>
    <scope>NUCLEOTIDE SEQUENCE [LARGE SCALE GENOMIC DNA]</scope>
    <source>
        <strain evidence="3 4">B856</strain>
    </source>
</reference>
<evidence type="ECO:0000313" key="3">
    <source>
        <dbReference type="EMBL" id="VEU40645.1"/>
    </source>
</evidence>
<dbReference type="PROSITE" id="PS50097">
    <property type="entry name" value="BTB"/>
    <property type="match status" value="1"/>
</dbReference>
<dbReference type="Pfam" id="PF00651">
    <property type="entry name" value="BTB"/>
    <property type="match status" value="1"/>
</dbReference>
<name>A0A448ZF42_9STRA</name>
<evidence type="ECO:0000256" key="1">
    <source>
        <dbReference type="SAM" id="MobiDB-lite"/>
    </source>
</evidence>
<organism evidence="3 4">
    <name type="scientific">Pseudo-nitzschia multistriata</name>
    <dbReference type="NCBI Taxonomy" id="183589"/>
    <lineage>
        <taxon>Eukaryota</taxon>
        <taxon>Sar</taxon>
        <taxon>Stramenopiles</taxon>
        <taxon>Ochrophyta</taxon>
        <taxon>Bacillariophyta</taxon>
        <taxon>Bacillariophyceae</taxon>
        <taxon>Bacillariophycidae</taxon>
        <taxon>Bacillariales</taxon>
        <taxon>Bacillariaceae</taxon>
        <taxon>Pseudo-nitzschia</taxon>
    </lineage>
</organism>
<dbReference type="AlphaFoldDB" id="A0A448ZF42"/>
<gene>
    <name evidence="3" type="ORF">PSNMU_V1.4_AUG-EV-PASAV3_0075370</name>
</gene>
<feature type="region of interest" description="Disordered" evidence="1">
    <location>
        <begin position="1"/>
        <end position="23"/>
    </location>
</feature>
<evidence type="ECO:0000259" key="2">
    <source>
        <dbReference type="PROSITE" id="PS50097"/>
    </source>
</evidence>
<dbReference type="OrthoDB" id="684045at2759"/>
<dbReference type="PANTHER" id="PTHR24410:SF23">
    <property type="entry name" value="BTB DOMAIN-CONTAINING PROTEIN-RELATED"/>
    <property type="match status" value="1"/>
</dbReference>
<dbReference type="Gene3D" id="3.30.710.10">
    <property type="entry name" value="Potassium Channel Kv1.1, Chain A"/>
    <property type="match status" value="1"/>
</dbReference>
<dbReference type="SMART" id="SM00225">
    <property type="entry name" value="BTB"/>
    <property type="match status" value="1"/>
</dbReference>